<evidence type="ECO:0000313" key="2">
    <source>
        <dbReference type="Proteomes" id="UP001281410"/>
    </source>
</evidence>
<reference evidence="1" key="1">
    <citation type="journal article" date="2023" name="Plant J.">
        <title>Genome sequences and population genomics provide insights into the demographic history, inbreeding, and mutation load of two 'living fossil' tree species of Dipteronia.</title>
        <authorList>
            <person name="Feng Y."/>
            <person name="Comes H.P."/>
            <person name="Chen J."/>
            <person name="Zhu S."/>
            <person name="Lu R."/>
            <person name="Zhang X."/>
            <person name="Li P."/>
            <person name="Qiu J."/>
            <person name="Olsen K.M."/>
            <person name="Qiu Y."/>
        </authorList>
    </citation>
    <scope>NUCLEOTIDE SEQUENCE</scope>
    <source>
        <strain evidence="1">NBL</strain>
    </source>
</reference>
<gene>
    <name evidence="1" type="ORF">Dsin_019151</name>
</gene>
<protein>
    <submittedName>
        <fullName evidence="1">Uncharacterized protein</fullName>
    </submittedName>
</protein>
<evidence type="ECO:0000313" key="1">
    <source>
        <dbReference type="EMBL" id="KAK3205105.1"/>
    </source>
</evidence>
<comment type="caution">
    <text evidence="1">The sequence shown here is derived from an EMBL/GenBank/DDBJ whole genome shotgun (WGS) entry which is preliminary data.</text>
</comment>
<dbReference type="EMBL" id="JANJYJ010000006">
    <property type="protein sequence ID" value="KAK3205105.1"/>
    <property type="molecule type" value="Genomic_DNA"/>
</dbReference>
<accession>A0AAE0E2G8</accession>
<sequence length="159" mass="17505">MESSAQRLETGYSPKDAEAVTVLKGIDFALETSLLPIVIERYALGVVESGNDQKHRRPWSVRETSVAIARVAGGEPRPRCQSVVAVARASLFPERLCFQSVVAVSRASSSSSPKSESVVVSAEEKRASSYPEDNQYPSVCRLKMTNMMHSKARMRLRMS</sequence>
<dbReference type="Proteomes" id="UP001281410">
    <property type="component" value="Unassembled WGS sequence"/>
</dbReference>
<organism evidence="1 2">
    <name type="scientific">Dipteronia sinensis</name>
    <dbReference type="NCBI Taxonomy" id="43782"/>
    <lineage>
        <taxon>Eukaryota</taxon>
        <taxon>Viridiplantae</taxon>
        <taxon>Streptophyta</taxon>
        <taxon>Embryophyta</taxon>
        <taxon>Tracheophyta</taxon>
        <taxon>Spermatophyta</taxon>
        <taxon>Magnoliopsida</taxon>
        <taxon>eudicotyledons</taxon>
        <taxon>Gunneridae</taxon>
        <taxon>Pentapetalae</taxon>
        <taxon>rosids</taxon>
        <taxon>malvids</taxon>
        <taxon>Sapindales</taxon>
        <taxon>Sapindaceae</taxon>
        <taxon>Hippocastanoideae</taxon>
        <taxon>Acereae</taxon>
        <taxon>Dipteronia</taxon>
    </lineage>
</organism>
<name>A0AAE0E2G8_9ROSI</name>
<proteinExistence type="predicted"/>
<dbReference type="AlphaFoldDB" id="A0AAE0E2G8"/>
<keyword evidence="2" id="KW-1185">Reference proteome</keyword>